<evidence type="ECO:0000256" key="1">
    <source>
        <dbReference type="ARBA" id="ARBA00004123"/>
    </source>
</evidence>
<evidence type="ECO:0000256" key="3">
    <source>
        <dbReference type="ARBA" id="ARBA00022705"/>
    </source>
</evidence>
<evidence type="ECO:0000259" key="7">
    <source>
        <dbReference type="Pfam" id="PF05460"/>
    </source>
</evidence>
<dbReference type="GO" id="GO:0005664">
    <property type="term" value="C:nuclear origin of replication recognition complex"/>
    <property type="evidence" value="ECO:0007669"/>
    <property type="project" value="InterPro"/>
</dbReference>
<evidence type="ECO:0000313" key="8">
    <source>
        <dbReference type="EMBL" id="OQO04608.1"/>
    </source>
</evidence>
<dbReference type="AlphaFoldDB" id="A0A1V8T067"/>
<keyword evidence="5" id="KW-0539">Nucleus</keyword>
<dbReference type="GO" id="GO:0006260">
    <property type="term" value="P:DNA replication"/>
    <property type="evidence" value="ECO:0007669"/>
    <property type="project" value="UniProtKB-KW"/>
</dbReference>
<comment type="caution">
    <text evidence="8">The sequence shown here is derived from an EMBL/GenBank/DDBJ whole genome shotgun (WGS) entry which is preliminary data.</text>
</comment>
<reference evidence="9" key="1">
    <citation type="submission" date="2017-03" db="EMBL/GenBank/DDBJ databases">
        <title>Genomes of endolithic fungi from Antarctica.</title>
        <authorList>
            <person name="Coleine C."/>
            <person name="Masonjones S."/>
            <person name="Stajich J.E."/>
        </authorList>
    </citation>
    <scope>NUCLEOTIDE SEQUENCE [LARGE SCALE GENOMIC DNA]</scope>
    <source>
        <strain evidence="9">CCFEE 5527</strain>
    </source>
</reference>
<feature type="domain" description="ORC6 first cyclin-like" evidence="7">
    <location>
        <begin position="15"/>
        <end position="92"/>
    </location>
</feature>
<keyword evidence="9" id="KW-1185">Reference proteome</keyword>
<dbReference type="InterPro" id="IPR008721">
    <property type="entry name" value="ORC6_cyclin_first"/>
</dbReference>
<evidence type="ECO:0000256" key="6">
    <source>
        <dbReference type="SAM" id="MobiDB-lite"/>
    </source>
</evidence>
<dbReference type="EMBL" id="NAJO01000021">
    <property type="protein sequence ID" value="OQO04608.1"/>
    <property type="molecule type" value="Genomic_DNA"/>
</dbReference>
<evidence type="ECO:0000313" key="9">
    <source>
        <dbReference type="Proteomes" id="UP000192596"/>
    </source>
</evidence>
<evidence type="ECO:0000256" key="2">
    <source>
        <dbReference type="ARBA" id="ARBA00010840"/>
    </source>
</evidence>
<feature type="compositionally biased region" description="Basic residues" evidence="6">
    <location>
        <begin position="321"/>
        <end position="340"/>
    </location>
</feature>
<dbReference type="OrthoDB" id="5367324at2759"/>
<keyword evidence="4" id="KW-0238">DNA-binding</keyword>
<name>A0A1V8T067_9PEZI</name>
<comment type="similarity">
    <text evidence="2">Belongs to the ORC6 family.</text>
</comment>
<feature type="region of interest" description="Disordered" evidence="6">
    <location>
        <begin position="310"/>
        <end position="351"/>
    </location>
</feature>
<comment type="subcellular location">
    <subcellularLocation>
        <location evidence="1">Nucleus</location>
    </subcellularLocation>
</comment>
<evidence type="ECO:0000256" key="5">
    <source>
        <dbReference type="ARBA" id="ARBA00023242"/>
    </source>
</evidence>
<sequence length="393" mass="42952">MAAAIERSLHLIVPTATSLPSTLIDLASSLLAQSRAKVPKLKQDEEIARTYACCHLACERLKHKANLEIGKIAPPCGPRVYKKLYGFLDSALPVAVGTPRRKRGVDGGDEGGEKVTPLSVRTKEVGSAKSTPVQKSVVLTLGKRHHGISQPKDAQGLPKKTRELIQYLCKTLGTPEIATHVYAGVESVTDLLQQPQDDDPAQNTPSKMRKLDKLIVQAAEALTESETHALVGTIYLLATARTSQQPPSLRDVVDMTLGFLGTKRSAEDSGDEAVRYSIALYLQHAEADGWLAMDWYLNLPLTEGDVDMDHGTNDDEGTAIKGKKPPAKTPLRRKEKHAQRQTKFDETHAGAAGLRPGLGTMFQPAVDWLSEERRADYVEWKADMLERIAAIES</sequence>
<proteinExistence type="inferred from homology"/>
<dbReference type="Pfam" id="PF05460">
    <property type="entry name" value="ORC6"/>
    <property type="match status" value="1"/>
</dbReference>
<keyword evidence="3" id="KW-0235">DNA replication</keyword>
<dbReference type="STRING" id="1507870.A0A1V8T067"/>
<dbReference type="InParanoid" id="A0A1V8T067"/>
<protein>
    <recommendedName>
        <fullName evidence="7">ORC6 first cyclin-like domain-containing protein</fullName>
    </recommendedName>
</protein>
<dbReference type="Proteomes" id="UP000192596">
    <property type="component" value="Unassembled WGS sequence"/>
</dbReference>
<organism evidence="8 9">
    <name type="scientific">Cryoendolithus antarcticus</name>
    <dbReference type="NCBI Taxonomy" id="1507870"/>
    <lineage>
        <taxon>Eukaryota</taxon>
        <taxon>Fungi</taxon>
        <taxon>Dikarya</taxon>
        <taxon>Ascomycota</taxon>
        <taxon>Pezizomycotina</taxon>
        <taxon>Dothideomycetes</taxon>
        <taxon>Dothideomycetidae</taxon>
        <taxon>Cladosporiales</taxon>
        <taxon>Cladosporiaceae</taxon>
        <taxon>Cryoendolithus</taxon>
    </lineage>
</organism>
<gene>
    <name evidence="8" type="ORF">B0A48_09530</name>
</gene>
<dbReference type="GO" id="GO:0003677">
    <property type="term" value="F:DNA binding"/>
    <property type="evidence" value="ECO:0007669"/>
    <property type="project" value="UniProtKB-KW"/>
</dbReference>
<evidence type="ECO:0000256" key="4">
    <source>
        <dbReference type="ARBA" id="ARBA00023125"/>
    </source>
</evidence>
<accession>A0A1V8T067</accession>